<evidence type="ECO:0000256" key="1">
    <source>
        <dbReference type="ARBA" id="ARBA00010134"/>
    </source>
</evidence>
<evidence type="ECO:0008006" key="7">
    <source>
        <dbReference type="Google" id="ProtNLM"/>
    </source>
</evidence>
<reference evidence="5 6" key="1">
    <citation type="journal article" date="2011" name="Science">
        <title>The ecoresponsive genome of Daphnia pulex.</title>
        <authorList>
            <person name="Colbourne J.K."/>
            <person name="Pfrender M.E."/>
            <person name="Gilbert D."/>
            <person name="Thomas W.K."/>
            <person name="Tucker A."/>
            <person name="Oakley T.H."/>
            <person name="Tokishita S."/>
            <person name="Aerts A."/>
            <person name="Arnold G.J."/>
            <person name="Basu M.K."/>
            <person name="Bauer D.J."/>
            <person name="Caceres C.E."/>
            <person name="Carmel L."/>
            <person name="Casola C."/>
            <person name="Choi J.H."/>
            <person name="Detter J.C."/>
            <person name="Dong Q."/>
            <person name="Dusheyko S."/>
            <person name="Eads B.D."/>
            <person name="Frohlich T."/>
            <person name="Geiler-Samerotte K.A."/>
            <person name="Gerlach D."/>
            <person name="Hatcher P."/>
            <person name="Jogdeo S."/>
            <person name="Krijgsveld J."/>
            <person name="Kriventseva E.V."/>
            <person name="Kultz D."/>
            <person name="Laforsch C."/>
            <person name="Lindquist E."/>
            <person name="Lopez J."/>
            <person name="Manak J.R."/>
            <person name="Muller J."/>
            <person name="Pangilinan J."/>
            <person name="Patwardhan R.P."/>
            <person name="Pitluck S."/>
            <person name="Pritham E.J."/>
            <person name="Rechtsteiner A."/>
            <person name="Rho M."/>
            <person name="Rogozin I.B."/>
            <person name="Sakarya O."/>
            <person name="Salamov A."/>
            <person name="Schaack S."/>
            <person name="Shapiro H."/>
            <person name="Shiga Y."/>
            <person name="Skalitzky C."/>
            <person name="Smith Z."/>
            <person name="Souvorov A."/>
            <person name="Sung W."/>
            <person name="Tang Z."/>
            <person name="Tsuchiya D."/>
            <person name="Tu H."/>
            <person name="Vos H."/>
            <person name="Wang M."/>
            <person name="Wolf Y.I."/>
            <person name="Yamagata H."/>
            <person name="Yamada T."/>
            <person name="Ye Y."/>
            <person name="Shaw J.R."/>
            <person name="Andrews J."/>
            <person name="Crease T.J."/>
            <person name="Tang H."/>
            <person name="Lucas S.M."/>
            <person name="Robertson H.M."/>
            <person name="Bork P."/>
            <person name="Koonin E.V."/>
            <person name="Zdobnov E.M."/>
            <person name="Grigoriev I.V."/>
            <person name="Lynch M."/>
            <person name="Boore J.L."/>
        </authorList>
    </citation>
    <scope>NUCLEOTIDE SEQUENCE [LARGE SCALE GENOMIC DNA]</scope>
</reference>
<evidence type="ECO:0000256" key="2">
    <source>
        <dbReference type="RuleBase" id="RU003971"/>
    </source>
</evidence>
<dbReference type="InterPro" id="IPR029030">
    <property type="entry name" value="Caspase-like_dom_sf"/>
</dbReference>
<dbReference type="PROSITE" id="PS50207">
    <property type="entry name" value="CASPASE_P10"/>
    <property type="match status" value="1"/>
</dbReference>
<dbReference type="GO" id="GO:0006508">
    <property type="term" value="P:proteolysis"/>
    <property type="evidence" value="ECO:0007669"/>
    <property type="project" value="InterPro"/>
</dbReference>
<dbReference type="PANTHER" id="PTHR10454">
    <property type="entry name" value="CASPASE"/>
    <property type="match status" value="1"/>
</dbReference>
<organism evidence="5 6">
    <name type="scientific">Daphnia pulex</name>
    <name type="common">Water flea</name>
    <dbReference type="NCBI Taxonomy" id="6669"/>
    <lineage>
        <taxon>Eukaryota</taxon>
        <taxon>Metazoa</taxon>
        <taxon>Ecdysozoa</taxon>
        <taxon>Arthropoda</taxon>
        <taxon>Crustacea</taxon>
        <taxon>Branchiopoda</taxon>
        <taxon>Diplostraca</taxon>
        <taxon>Cladocera</taxon>
        <taxon>Anomopoda</taxon>
        <taxon>Daphniidae</taxon>
        <taxon>Daphnia</taxon>
    </lineage>
</organism>
<evidence type="ECO:0000259" key="3">
    <source>
        <dbReference type="PROSITE" id="PS50207"/>
    </source>
</evidence>
<dbReference type="InterPro" id="IPR015917">
    <property type="entry name" value="Pept_C14A"/>
</dbReference>
<accession>E9HEP5</accession>
<sequence length="263" mass="30020">MGFDVENHKNLPAKQLCNEIEKVREKNFSKYASLVVCILSHGGEGTVFGTDGDQVSIEDVKTQFNNFNCHDLIDKPKIWIIQACQGNQLQEDLEKSIKSSLTPKKLESRGNFVWLIGLLTHISNYFFNNGVKQEIQRHQVILQSPDIPRPSVSDVLDIRATVPGYVSFRNEETGSTLIRNLCGQLRSAFLKEDGEQSNRHLEDVLKMVQKSISKEICWLPATEVDGENKKSVIFRPCHQTIEWRSTLMNFIRFEKKITGILLD</sequence>
<dbReference type="InterPro" id="IPR002398">
    <property type="entry name" value="Pept_C14"/>
</dbReference>
<dbReference type="eggNOG" id="KOG3573">
    <property type="taxonomic scope" value="Eukaryota"/>
</dbReference>
<dbReference type="PANTHER" id="PTHR10454:SF249">
    <property type="match status" value="1"/>
</dbReference>
<dbReference type="GO" id="GO:0004197">
    <property type="term" value="F:cysteine-type endopeptidase activity"/>
    <property type="evidence" value="ECO:0007669"/>
    <property type="project" value="InterPro"/>
</dbReference>
<dbReference type="Proteomes" id="UP000000305">
    <property type="component" value="Unassembled WGS sequence"/>
</dbReference>
<evidence type="ECO:0000259" key="4">
    <source>
        <dbReference type="PROSITE" id="PS50208"/>
    </source>
</evidence>
<dbReference type="STRING" id="6669.E9HEP5"/>
<protein>
    <recommendedName>
        <fullName evidence="7">Caspase family p20 domain-containing protein</fullName>
    </recommendedName>
</protein>
<dbReference type="InterPro" id="IPR011600">
    <property type="entry name" value="Pept_C14_caspase"/>
</dbReference>
<dbReference type="InterPro" id="IPR002138">
    <property type="entry name" value="Pept_C14_p10"/>
</dbReference>
<dbReference type="EMBL" id="GL732630">
    <property type="protein sequence ID" value="EFX69809.1"/>
    <property type="molecule type" value="Genomic_DNA"/>
</dbReference>
<dbReference type="SMART" id="SM00115">
    <property type="entry name" value="CASc"/>
    <property type="match status" value="1"/>
</dbReference>
<dbReference type="AlphaFoldDB" id="E9HEP5"/>
<dbReference type="Pfam" id="PF00656">
    <property type="entry name" value="Peptidase_C14"/>
    <property type="match status" value="1"/>
</dbReference>
<gene>
    <name evidence="5" type="ORF">DAPPUDRAFT_300681</name>
</gene>
<dbReference type="KEGG" id="dpx:DAPPUDRAFT_300681"/>
<dbReference type="InterPro" id="IPR001309">
    <property type="entry name" value="Pept_C14_p20"/>
</dbReference>
<dbReference type="Gene3D" id="3.30.70.1470">
    <property type="entry name" value="Caspase-like"/>
    <property type="match status" value="1"/>
</dbReference>
<evidence type="ECO:0000313" key="6">
    <source>
        <dbReference type="Proteomes" id="UP000000305"/>
    </source>
</evidence>
<dbReference type="PROSITE" id="PS50208">
    <property type="entry name" value="CASPASE_P20"/>
    <property type="match status" value="1"/>
</dbReference>
<keyword evidence="6" id="KW-1185">Reference proteome</keyword>
<dbReference type="Gene3D" id="3.40.50.1460">
    <property type="match status" value="1"/>
</dbReference>
<evidence type="ECO:0000313" key="5">
    <source>
        <dbReference type="EMBL" id="EFX69809.1"/>
    </source>
</evidence>
<proteinExistence type="inferred from homology"/>
<dbReference type="PRINTS" id="PR00376">
    <property type="entry name" value="IL1BCENZYME"/>
</dbReference>
<dbReference type="OrthoDB" id="6114029at2759"/>
<feature type="domain" description="Caspase family p20" evidence="4">
    <location>
        <begin position="1"/>
        <end position="88"/>
    </location>
</feature>
<dbReference type="HOGENOM" id="CLU_036904_2_1_1"/>
<dbReference type="InParanoid" id="E9HEP5"/>
<dbReference type="PhylomeDB" id="E9HEP5"/>
<name>E9HEP5_DAPPU</name>
<dbReference type="SUPFAM" id="SSF52129">
    <property type="entry name" value="Caspase-like"/>
    <property type="match status" value="1"/>
</dbReference>
<comment type="similarity">
    <text evidence="1 2">Belongs to the peptidase C14A family.</text>
</comment>
<feature type="domain" description="Caspase family p10" evidence="3">
    <location>
        <begin position="150"/>
        <end position="186"/>
    </location>
</feature>